<dbReference type="STRING" id="5539.A0A3E2HAW9"/>
<evidence type="ECO:0000313" key="4">
    <source>
        <dbReference type="Proteomes" id="UP000258309"/>
    </source>
</evidence>
<sequence>MAVYNCDEAKPKCGRCERIGSNCSLTDEASGLIFTPVKGIEAQKEQASEPPDSTSASASLPNPQNNNPIETFKSVTVSTSGVEQQAVEFHFTNTERERLRLISHYVLYTSKSITEIIIPSESSIWTNWVTELAFENDFLLHGLLSLSALHLALLNVSRQKHIALAIHHNDLGVGLFRPHLLSITNNNYDASFAFSCIVAFYSFGIQRCTKSEMNPIVRLYQVLILLRQSAAIAKSKHEALLRSRWSILILSHDLGSISLPGEVEDMLSKLQQRTSIATSDVAQHDVYTTAIQALRDNLKVAVAYQNRQLTLTWFPIMSPAEYWTMLDNGELLALVILANYAVILYGWRESIWLEGWGKETVNAIRQALPPEWDSYPAILEYDCHDQGATTDCDPVDAKAADPKHAHHCIEVVTDFHQLVSQINQEKNLKLDISVARSGPDLFLICNSTGDAISRLYAQTYSGTVSAILFLDSVVANMDFVSIYPDPDDSNFTAKHLSLPEGVTEDGL</sequence>
<dbReference type="InterPro" id="IPR001138">
    <property type="entry name" value="Zn2Cys6_DnaBD"/>
</dbReference>
<evidence type="ECO:0008006" key="5">
    <source>
        <dbReference type="Google" id="ProtNLM"/>
    </source>
</evidence>
<feature type="region of interest" description="Disordered" evidence="2">
    <location>
        <begin position="42"/>
        <end position="70"/>
    </location>
</feature>
<evidence type="ECO:0000313" key="3">
    <source>
        <dbReference type="EMBL" id="RFU30520.1"/>
    </source>
</evidence>
<dbReference type="Proteomes" id="UP000258309">
    <property type="component" value="Unassembled WGS sequence"/>
</dbReference>
<dbReference type="GO" id="GO:0008270">
    <property type="term" value="F:zinc ion binding"/>
    <property type="evidence" value="ECO:0007669"/>
    <property type="project" value="InterPro"/>
</dbReference>
<dbReference type="Pfam" id="PF11951">
    <property type="entry name" value="Fungal_trans_2"/>
    <property type="match status" value="1"/>
</dbReference>
<feature type="compositionally biased region" description="Polar residues" evidence="2">
    <location>
        <begin position="51"/>
        <end position="70"/>
    </location>
</feature>
<gene>
    <name evidence="3" type="ORF">B7463_g5809</name>
</gene>
<feature type="non-terminal residue" evidence="3">
    <location>
        <position position="1"/>
    </location>
</feature>
<evidence type="ECO:0000256" key="2">
    <source>
        <dbReference type="SAM" id="MobiDB-lite"/>
    </source>
</evidence>
<evidence type="ECO:0000256" key="1">
    <source>
        <dbReference type="ARBA" id="ARBA00023242"/>
    </source>
</evidence>
<keyword evidence="1" id="KW-0539">Nucleus</keyword>
<dbReference type="InterPro" id="IPR053157">
    <property type="entry name" value="Sterol_Uptake_Regulator"/>
</dbReference>
<dbReference type="EMBL" id="NCSJ02000098">
    <property type="protein sequence ID" value="RFU30520.1"/>
    <property type="molecule type" value="Genomic_DNA"/>
</dbReference>
<dbReference type="GO" id="GO:0001228">
    <property type="term" value="F:DNA-binding transcription activator activity, RNA polymerase II-specific"/>
    <property type="evidence" value="ECO:0007669"/>
    <property type="project" value="TreeGrafter"/>
</dbReference>
<keyword evidence="4" id="KW-1185">Reference proteome</keyword>
<proteinExistence type="predicted"/>
<dbReference type="CDD" id="cd00067">
    <property type="entry name" value="GAL4"/>
    <property type="match status" value="1"/>
</dbReference>
<organism evidence="3 4">
    <name type="scientific">Scytalidium lignicola</name>
    <name type="common">Hyphomycete</name>
    <dbReference type="NCBI Taxonomy" id="5539"/>
    <lineage>
        <taxon>Eukaryota</taxon>
        <taxon>Fungi</taxon>
        <taxon>Dikarya</taxon>
        <taxon>Ascomycota</taxon>
        <taxon>Pezizomycotina</taxon>
        <taxon>Leotiomycetes</taxon>
        <taxon>Leotiomycetes incertae sedis</taxon>
        <taxon>Scytalidium</taxon>
    </lineage>
</organism>
<accession>A0A3E2HAW9</accession>
<reference evidence="3 4" key="1">
    <citation type="submission" date="2018-05" db="EMBL/GenBank/DDBJ databases">
        <title>Draft genome sequence of Scytalidium lignicola DSM 105466, a ubiquitous saprotrophic fungus.</title>
        <authorList>
            <person name="Buettner E."/>
            <person name="Gebauer A.M."/>
            <person name="Hofrichter M."/>
            <person name="Liers C."/>
            <person name="Kellner H."/>
        </authorList>
    </citation>
    <scope>NUCLEOTIDE SEQUENCE [LARGE SCALE GENOMIC DNA]</scope>
    <source>
        <strain evidence="3 4">DSM 105466</strain>
    </source>
</reference>
<comment type="caution">
    <text evidence="3">The sequence shown here is derived from an EMBL/GenBank/DDBJ whole genome shotgun (WGS) entry which is preliminary data.</text>
</comment>
<dbReference type="AlphaFoldDB" id="A0A3E2HAW9"/>
<dbReference type="InterPro" id="IPR021858">
    <property type="entry name" value="Fun_TF"/>
</dbReference>
<protein>
    <recommendedName>
        <fullName evidence="5">Zn(2)-C6 fungal-type domain-containing protein</fullName>
    </recommendedName>
</protein>
<name>A0A3E2HAW9_SCYLI</name>
<dbReference type="PANTHER" id="PTHR47784:SF5">
    <property type="entry name" value="STEROL UPTAKE CONTROL PROTEIN 2"/>
    <property type="match status" value="1"/>
</dbReference>
<dbReference type="OrthoDB" id="5386330at2759"/>
<dbReference type="PANTHER" id="PTHR47784">
    <property type="entry name" value="STEROL UPTAKE CONTROL PROTEIN 2"/>
    <property type="match status" value="1"/>
</dbReference>
<feature type="non-terminal residue" evidence="3">
    <location>
        <position position="507"/>
    </location>
</feature>